<reference evidence="1 2" key="1">
    <citation type="submission" date="2023-12" db="EMBL/GenBank/DDBJ databases">
        <title>Efficient gene editing system CRISPR-Cas12a for Pseudomonas aeruginosa bacteriophages.</title>
        <authorList>
            <person name="Yan B."/>
            <person name="Chen Y."/>
            <person name="Liu Y."/>
        </authorList>
    </citation>
    <scope>NUCLEOTIDE SEQUENCE [LARGE SCALE GENOMIC DNA]</scope>
</reference>
<name>A0ABZ2CME9_9CAUD</name>
<accession>A0ABZ2CME9</accession>
<dbReference type="Proteomes" id="UP001354798">
    <property type="component" value="Segment"/>
</dbReference>
<keyword evidence="2" id="KW-1185">Reference proteome</keyword>
<sequence length="56" mass="6558">MTFTSQQIEWLEQTFPEHQISPGTTMEDIQFQAGRRDVVRAIRLRRRDAIAVELKG</sequence>
<proteinExistence type="predicted"/>
<dbReference type="EMBL" id="OR941786">
    <property type="protein sequence ID" value="WVX90922.1"/>
    <property type="molecule type" value="Genomic_DNA"/>
</dbReference>
<organism evidence="1 2">
    <name type="scientific">Pseudomonas phage PJNP013</name>
    <dbReference type="NCBI Taxonomy" id="3108093"/>
    <lineage>
        <taxon>Viruses</taxon>
        <taxon>Duplodnaviria</taxon>
        <taxon>Heunggongvirae</taxon>
        <taxon>Uroviricota</taxon>
        <taxon>Caudoviricetes</taxon>
        <taxon>Autographivirales</taxon>
        <taxon>Autoscriptoviridae</taxon>
        <taxon>Krylovirinae</taxon>
        <taxon>Phikmvvirus</taxon>
        <taxon>Phikmvvirus PJNP013</taxon>
    </lineage>
</organism>
<evidence type="ECO:0000313" key="2">
    <source>
        <dbReference type="Proteomes" id="UP001354798"/>
    </source>
</evidence>
<evidence type="ECO:0000313" key="1">
    <source>
        <dbReference type="EMBL" id="WVX90922.1"/>
    </source>
</evidence>
<protein>
    <submittedName>
        <fullName evidence="1">Uncharacterized protein</fullName>
    </submittedName>
</protein>